<name>A0ABN7T9R2_OIKDI</name>
<dbReference type="EMBL" id="OU015567">
    <property type="protein sequence ID" value="CAG5113730.1"/>
    <property type="molecule type" value="Genomic_DNA"/>
</dbReference>
<organism evidence="2 3">
    <name type="scientific">Oikopleura dioica</name>
    <name type="common">Tunicate</name>
    <dbReference type="NCBI Taxonomy" id="34765"/>
    <lineage>
        <taxon>Eukaryota</taxon>
        <taxon>Metazoa</taxon>
        <taxon>Chordata</taxon>
        <taxon>Tunicata</taxon>
        <taxon>Appendicularia</taxon>
        <taxon>Copelata</taxon>
        <taxon>Oikopleuridae</taxon>
        <taxon>Oikopleura</taxon>
    </lineage>
</organism>
<feature type="region of interest" description="Disordered" evidence="1">
    <location>
        <begin position="127"/>
        <end position="165"/>
    </location>
</feature>
<reference evidence="2 3" key="1">
    <citation type="submission" date="2021-04" db="EMBL/GenBank/DDBJ databases">
        <authorList>
            <person name="Bliznina A."/>
        </authorList>
    </citation>
    <scope>NUCLEOTIDE SEQUENCE [LARGE SCALE GENOMIC DNA]</scope>
</reference>
<dbReference type="Proteomes" id="UP001158576">
    <property type="component" value="Chromosome 2"/>
</dbReference>
<feature type="compositionally biased region" description="Low complexity" evidence="1">
    <location>
        <begin position="195"/>
        <end position="209"/>
    </location>
</feature>
<accession>A0ABN7T9R2</accession>
<feature type="region of interest" description="Disordered" evidence="1">
    <location>
        <begin position="190"/>
        <end position="226"/>
    </location>
</feature>
<evidence type="ECO:0000313" key="2">
    <source>
        <dbReference type="EMBL" id="CAG5113730.1"/>
    </source>
</evidence>
<keyword evidence="3" id="KW-1185">Reference proteome</keyword>
<sequence>MAESQIDLMRMLELAQRLPMAFWSHFDKIDTEQSQPPKWNFLINKAGVQCSIFWEESTNKETEEPTLGIEEEGACQQLASNVGDNVNLSAALLEVLLAKIDDENCSDTASQKLEFLVGLTANLDAEEKSAQKRSDSPSANSKRAGSKRRKPPLNKPVDSSLKPETETKRKIMCYLPSNISENMLKNGSFPVKLQSSSSSIKPSSDCSKSNDPVSNIALKMNKDETN</sequence>
<gene>
    <name evidence="2" type="ORF">OKIOD_LOCUS16585</name>
</gene>
<protein>
    <submittedName>
        <fullName evidence="2">Oidioi.mRNA.OKI2018_I69.chr2.g7820.t1.cds</fullName>
    </submittedName>
</protein>
<proteinExistence type="predicted"/>
<evidence type="ECO:0000256" key="1">
    <source>
        <dbReference type="SAM" id="MobiDB-lite"/>
    </source>
</evidence>
<evidence type="ECO:0000313" key="3">
    <source>
        <dbReference type="Proteomes" id="UP001158576"/>
    </source>
</evidence>